<protein>
    <recommendedName>
        <fullName evidence="2">N-acetyltransferase domain-containing protein</fullName>
    </recommendedName>
</protein>
<evidence type="ECO:0000256" key="1">
    <source>
        <dbReference type="SAM" id="MobiDB-lite"/>
    </source>
</evidence>
<sequence length="286" mass="32480">MSPRGVEAWHLLEPDERFPQEVAKSGKKIDFSTERHTATSIDNSIKSMVTLQKLSHQDIHEAAELAASAFLHSPSYCYIFEGLPESRRFSALRWLLSKNFELRLSSGTGICGFMEQPDRSPEMVCFFIMEPQDIETNPWDIILIMNVIAEFPFRFGLQAFRRFLEVKAHHEKLIHDFLHSQFVNGDTTKYFSLKRMVVRPDKQGLGIGNQVLTEAIEMASSQNRGVVLYTRGDRNIKFYDRLGFDVVLREDSNANTFSSSSSLNTPDSSNAVLMSSSPRNPTAFVS</sequence>
<feature type="compositionally biased region" description="Low complexity" evidence="1">
    <location>
        <begin position="255"/>
        <end position="271"/>
    </location>
</feature>
<feature type="domain" description="N-acetyltransferase" evidence="2">
    <location>
        <begin position="132"/>
        <end position="264"/>
    </location>
</feature>
<gene>
    <name evidence="3" type="ORF">DSPE1174_LOCUS30442</name>
</gene>
<organism evidence="3">
    <name type="scientific">Octactis speculum</name>
    <dbReference type="NCBI Taxonomy" id="3111310"/>
    <lineage>
        <taxon>Eukaryota</taxon>
        <taxon>Sar</taxon>
        <taxon>Stramenopiles</taxon>
        <taxon>Ochrophyta</taxon>
        <taxon>Dictyochophyceae</taxon>
        <taxon>Dictyochales</taxon>
        <taxon>Dictyochaceae</taxon>
        <taxon>Octactis</taxon>
    </lineage>
</organism>
<feature type="region of interest" description="Disordered" evidence="1">
    <location>
        <begin position="255"/>
        <end position="286"/>
    </location>
</feature>
<dbReference type="PANTHER" id="PTHR42791">
    <property type="entry name" value="GNAT FAMILY ACETYLTRANSFERASE"/>
    <property type="match status" value="1"/>
</dbReference>
<dbReference type="Pfam" id="PF13508">
    <property type="entry name" value="Acetyltransf_7"/>
    <property type="match status" value="1"/>
</dbReference>
<reference evidence="3" key="1">
    <citation type="submission" date="2021-01" db="EMBL/GenBank/DDBJ databases">
        <authorList>
            <person name="Corre E."/>
            <person name="Pelletier E."/>
            <person name="Niang G."/>
            <person name="Scheremetjew M."/>
            <person name="Finn R."/>
            <person name="Kale V."/>
            <person name="Holt S."/>
            <person name="Cochrane G."/>
            <person name="Meng A."/>
            <person name="Brown T."/>
            <person name="Cohen L."/>
        </authorList>
    </citation>
    <scope>NUCLEOTIDE SEQUENCE</scope>
    <source>
        <strain evidence="3">CCMP1381</strain>
    </source>
</reference>
<name>A0A7S2H8X8_9STRA</name>
<dbReference type="Gene3D" id="3.40.630.30">
    <property type="match status" value="1"/>
</dbReference>
<dbReference type="CDD" id="cd04301">
    <property type="entry name" value="NAT_SF"/>
    <property type="match status" value="1"/>
</dbReference>
<proteinExistence type="predicted"/>
<dbReference type="InterPro" id="IPR052523">
    <property type="entry name" value="Trichothecene_AcTrans"/>
</dbReference>
<accession>A0A7S2H8X8</accession>
<dbReference type="InterPro" id="IPR000182">
    <property type="entry name" value="GNAT_dom"/>
</dbReference>
<feature type="compositionally biased region" description="Polar residues" evidence="1">
    <location>
        <begin position="272"/>
        <end position="286"/>
    </location>
</feature>
<dbReference type="InterPro" id="IPR016181">
    <property type="entry name" value="Acyl_CoA_acyltransferase"/>
</dbReference>
<dbReference type="PANTHER" id="PTHR42791:SF1">
    <property type="entry name" value="N-ACETYLTRANSFERASE DOMAIN-CONTAINING PROTEIN"/>
    <property type="match status" value="1"/>
</dbReference>
<evidence type="ECO:0000313" key="3">
    <source>
        <dbReference type="EMBL" id="CAD9483897.1"/>
    </source>
</evidence>
<dbReference type="GO" id="GO:0016747">
    <property type="term" value="F:acyltransferase activity, transferring groups other than amino-acyl groups"/>
    <property type="evidence" value="ECO:0007669"/>
    <property type="project" value="InterPro"/>
</dbReference>
<dbReference type="EMBL" id="HBGS01058349">
    <property type="protein sequence ID" value="CAD9483897.1"/>
    <property type="molecule type" value="Transcribed_RNA"/>
</dbReference>
<dbReference type="AlphaFoldDB" id="A0A7S2H8X8"/>
<dbReference type="PROSITE" id="PS51186">
    <property type="entry name" value="GNAT"/>
    <property type="match status" value="1"/>
</dbReference>
<evidence type="ECO:0000259" key="2">
    <source>
        <dbReference type="PROSITE" id="PS51186"/>
    </source>
</evidence>
<dbReference type="SUPFAM" id="SSF55729">
    <property type="entry name" value="Acyl-CoA N-acyltransferases (Nat)"/>
    <property type="match status" value="1"/>
</dbReference>